<evidence type="ECO:0000313" key="3">
    <source>
        <dbReference type="Proteomes" id="UP001500902"/>
    </source>
</evidence>
<dbReference type="Gene3D" id="3.40.50.720">
    <property type="entry name" value="NAD(P)-binding Rossmann-like Domain"/>
    <property type="match status" value="1"/>
</dbReference>
<dbReference type="Proteomes" id="UP001500902">
    <property type="component" value="Unassembled WGS sequence"/>
</dbReference>
<dbReference type="NCBIfam" id="TIGR03882">
    <property type="entry name" value="cyclo_dehyd_2"/>
    <property type="match status" value="1"/>
</dbReference>
<name>A0ABP7B672_9ACTN</name>
<dbReference type="Gene3D" id="3.90.930.60">
    <property type="match status" value="1"/>
</dbReference>
<feature type="domain" description="THIF-type NAD/FAD binding fold" evidence="1">
    <location>
        <begin position="137"/>
        <end position="361"/>
    </location>
</feature>
<sequence length="393" mass="42640">MPENDMLPDRPWVPGWYRMSTAPSGTVRLDSLTRSFAFEHVAPELLQRLLTLLDGTRPIEDIRARLDTPDTDPATVDSLLTALHANGLLRSGPPEPAALTPEEQRWWRQQADFFGHFSAASGPASSARPDLLASGFHYQSRLREAVVAVLGCGRLGSQVARDLAISGVGTLLCADDGVVGDEAARADAWYDLRHKGRPRAEVVCELVEQVTPHCRAAPVTSGSRTDLLGRCDVAVLAGDVFRPADYESVNAAALSSGTSWTSCRLVGLEVLIGPTVLPEQSSCWTCFDDRRRSHLTRYEEAALIERIWAEGATPPSLAVVPGLSLVALEVVKLITEFAPATTVDGLLAVDVLSSTTTLHPVLRVPRCRSCGRSARDRPALQVWDMEQHAEGVR</sequence>
<dbReference type="EMBL" id="BAAAZP010000015">
    <property type="protein sequence ID" value="GAA3649613.1"/>
    <property type="molecule type" value="Genomic_DNA"/>
</dbReference>
<dbReference type="RefSeq" id="WP_344873486.1">
    <property type="nucleotide sequence ID" value="NZ_BAAAZP010000015.1"/>
</dbReference>
<dbReference type="InterPro" id="IPR035985">
    <property type="entry name" value="Ubiquitin-activating_enz"/>
</dbReference>
<dbReference type="InterPro" id="IPR000594">
    <property type="entry name" value="ThiF_NAD_FAD-bd"/>
</dbReference>
<keyword evidence="3" id="KW-1185">Reference proteome</keyword>
<accession>A0ABP7B672</accession>
<gene>
    <name evidence="2" type="ORF">GCM10022224_010380</name>
</gene>
<protein>
    <recommendedName>
        <fullName evidence="1">THIF-type NAD/FAD binding fold domain-containing protein</fullName>
    </recommendedName>
</protein>
<reference evidence="3" key="1">
    <citation type="journal article" date="2019" name="Int. J. Syst. Evol. Microbiol.">
        <title>The Global Catalogue of Microorganisms (GCM) 10K type strain sequencing project: providing services to taxonomists for standard genome sequencing and annotation.</title>
        <authorList>
            <consortium name="The Broad Institute Genomics Platform"/>
            <consortium name="The Broad Institute Genome Sequencing Center for Infectious Disease"/>
            <person name="Wu L."/>
            <person name="Ma J."/>
        </authorList>
    </citation>
    <scope>NUCLEOTIDE SEQUENCE [LARGE SCALE GENOMIC DNA]</scope>
    <source>
        <strain evidence="3">JCM 16904</strain>
    </source>
</reference>
<dbReference type="Pfam" id="PF00899">
    <property type="entry name" value="ThiF"/>
    <property type="match status" value="1"/>
</dbReference>
<comment type="caution">
    <text evidence="2">The sequence shown here is derived from an EMBL/GenBank/DDBJ whole genome shotgun (WGS) entry which is preliminary data.</text>
</comment>
<proteinExistence type="predicted"/>
<dbReference type="InterPro" id="IPR022291">
    <property type="entry name" value="Bacteriocin_synth_cyclodeHase"/>
</dbReference>
<evidence type="ECO:0000259" key="1">
    <source>
        <dbReference type="Pfam" id="PF00899"/>
    </source>
</evidence>
<dbReference type="SUPFAM" id="SSF69572">
    <property type="entry name" value="Activating enzymes of the ubiquitin-like proteins"/>
    <property type="match status" value="1"/>
</dbReference>
<organism evidence="2 3">
    <name type="scientific">Nonomuraea antimicrobica</name>
    <dbReference type="NCBI Taxonomy" id="561173"/>
    <lineage>
        <taxon>Bacteria</taxon>
        <taxon>Bacillati</taxon>
        <taxon>Actinomycetota</taxon>
        <taxon>Actinomycetes</taxon>
        <taxon>Streptosporangiales</taxon>
        <taxon>Streptosporangiaceae</taxon>
        <taxon>Nonomuraea</taxon>
    </lineage>
</organism>
<evidence type="ECO:0000313" key="2">
    <source>
        <dbReference type="EMBL" id="GAA3649613.1"/>
    </source>
</evidence>